<protein>
    <submittedName>
        <fullName evidence="1">Uncharacterized protein</fullName>
    </submittedName>
</protein>
<accession>A0A8S5MLD8</accession>
<reference evidence="1" key="1">
    <citation type="journal article" date="2021" name="Proc. Natl. Acad. Sci. U.S.A.">
        <title>A Catalog of Tens of Thousands of Viruses from Human Metagenomes Reveals Hidden Associations with Chronic Diseases.</title>
        <authorList>
            <person name="Tisza M.J."/>
            <person name="Buck C.B."/>
        </authorList>
    </citation>
    <scope>NUCLEOTIDE SEQUENCE</scope>
    <source>
        <strain evidence="1">CtXZx16</strain>
    </source>
</reference>
<sequence>MNNKGKSIKINPLKEISPCYKCLIRYVGCHDGCAGYLDWKQRCISAAHFQNVNDKQDWARM</sequence>
<evidence type="ECO:0000313" key="1">
    <source>
        <dbReference type="EMBL" id="DAD82879.1"/>
    </source>
</evidence>
<name>A0A8S5MLD8_9CAUD</name>
<organism evidence="1">
    <name type="scientific">Siphoviridae sp. ctXZx16</name>
    <dbReference type="NCBI Taxonomy" id="2826371"/>
    <lineage>
        <taxon>Viruses</taxon>
        <taxon>Duplodnaviria</taxon>
        <taxon>Heunggongvirae</taxon>
        <taxon>Uroviricota</taxon>
        <taxon>Caudoviricetes</taxon>
    </lineage>
</organism>
<dbReference type="EMBL" id="BK014925">
    <property type="protein sequence ID" value="DAD82879.1"/>
    <property type="molecule type" value="Genomic_DNA"/>
</dbReference>
<proteinExistence type="predicted"/>